<dbReference type="EC" id="3.5.2.3" evidence="3"/>
<sequence>MGKLSKIAPEIKEEGAEIIDATGLVVAPGLVDIHVHFREPGQNPQGRYSYGCPSSRCRWFYNCCHDG</sequence>
<dbReference type="Proteomes" id="UP000075442">
    <property type="component" value="Unassembled WGS sequence"/>
</dbReference>
<dbReference type="EMBL" id="LROU01000054">
    <property type="protein sequence ID" value="KYF37576.1"/>
    <property type="molecule type" value="Genomic_DNA"/>
</dbReference>
<comment type="caution">
    <text evidence="3">The sequence shown here is derived from an EMBL/GenBank/DDBJ whole genome shotgun (WGS) entry which is preliminary data.</text>
</comment>
<dbReference type="PROSITE" id="PS00482">
    <property type="entry name" value="DIHYDROOROTASE_1"/>
    <property type="match status" value="1"/>
</dbReference>
<comment type="cofactor">
    <cofactor evidence="1">
        <name>Zn(2+)</name>
        <dbReference type="ChEBI" id="CHEBI:29105"/>
    </cofactor>
</comment>
<dbReference type="GO" id="GO:0004151">
    <property type="term" value="F:dihydroorotase activity"/>
    <property type="evidence" value="ECO:0007669"/>
    <property type="project" value="UniProtKB-EC"/>
</dbReference>
<dbReference type="SUPFAM" id="SSF51338">
    <property type="entry name" value="Composite domain of metallo-dependent hydrolases"/>
    <property type="match status" value="1"/>
</dbReference>
<dbReference type="InterPro" id="IPR002195">
    <property type="entry name" value="Dihydroorotase_CS"/>
</dbReference>
<evidence type="ECO:0000256" key="1">
    <source>
        <dbReference type="ARBA" id="ARBA00001947"/>
    </source>
</evidence>
<comment type="similarity">
    <text evidence="2">Belongs to the metallo-dependent hydrolases superfamily. DHOase family. Class I DHOase subfamily.</text>
</comment>
<dbReference type="Gene3D" id="2.30.40.10">
    <property type="entry name" value="Urease, subunit C, domain 1"/>
    <property type="match status" value="1"/>
</dbReference>
<protein>
    <submittedName>
        <fullName evidence="3">Dihydroorotase</fullName>
        <ecNumber evidence="3">3.5.2.3</ecNumber>
    </submittedName>
</protein>
<reference evidence="3 4" key="1">
    <citation type="submission" date="2016-01" db="EMBL/GenBank/DDBJ databases">
        <title>Highly variable Streptococcus oralis 1 are common among viridans streptococci isolated from primates.</title>
        <authorList>
            <person name="Denapaite D."/>
            <person name="Rieger M."/>
            <person name="Koendgen S."/>
            <person name="Brueckner R."/>
            <person name="Ochigava I."/>
            <person name="Kappeler P."/>
            <person name="Maetz-Rensing K."/>
            <person name="Leendertz F."/>
        </authorList>
    </citation>
    <scope>NUCLEOTIDE SEQUENCE [LARGE SCALE GENOMIC DNA]</scope>
    <source>
        <strain evidence="3 4">M3-1</strain>
    </source>
</reference>
<keyword evidence="3" id="KW-0378">Hydrolase</keyword>
<dbReference type="AlphaFoldDB" id="A0A150NVT9"/>
<dbReference type="Gene3D" id="3.20.20.140">
    <property type="entry name" value="Metal-dependent hydrolases"/>
    <property type="match status" value="1"/>
</dbReference>
<proteinExistence type="inferred from homology"/>
<accession>A0A150NVT9</accession>
<name>A0A150NVT9_STRMT</name>
<gene>
    <name evidence="3" type="ORF">SMIM3I_01110</name>
</gene>
<evidence type="ECO:0000313" key="3">
    <source>
        <dbReference type="EMBL" id="KYF37576.1"/>
    </source>
</evidence>
<evidence type="ECO:0000313" key="4">
    <source>
        <dbReference type="Proteomes" id="UP000075442"/>
    </source>
</evidence>
<evidence type="ECO:0000256" key="2">
    <source>
        <dbReference type="ARBA" id="ARBA00010286"/>
    </source>
</evidence>
<dbReference type="InterPro" id="IPR011059">
    <property type="entry name" value="Metal-dep_hydrolase_composite"/>
</dbReference>
<organism evidence="3 4">
    <name type="scientific">Streptococcus mitis</name>
    <dbReference type="NCBI Taxonomy" id="28037"/>
    <lineage>
        <taxon>Bacteria</taxon>
        <taxon>Bacillati</taxon>
        <taxon>Bacillota</taxon>
        <taxon>Bacilli</taxon>
        <taxon>Lactobacillales</taxon>
        <taxon>Streptococcaceae</taxon>
        <taxon>Streptococcus</taxon>
        <taxon>Streptococcus mitis group</taxon>
    </lineage>
</organism>